<evidence type="ECO:0000256" key="3">
    <source>
        <dbReference type="PROSITE-ProRule" id="PRU00182"/>
    </source>
</evidence>
<dbReference type="AlphaFoldDB" id="A0A429ZUR4"/>
<evidence type="ECO:0000313" key="6">
    <source>
        <dbReference type="EMBL" id="RST97425.1"/>
    </source>
</evidence>
<reference evidence="6 7" key="1">
    <citation type="submission" date="2017-05" db="EMBL/GenBank/DDBJ databases">
        <title>Vagococcus spp. assemblies.</title>
        <authorList>
            <person name="Gulvik C.A."/>
        </authorList>
    </citation>
    <scope>NUCLEOTIDE SEQUENCE [LARGE SCALE GENOMIC DNA]</scope>
    <source>
        <strain evidence="6 7">NCFB 2777</strain>
    </source>
</reference>
<dbReference type="OrthoDB" id="9807213at2"/>
<dbReference type="EMBL" id="NGJU01000002">
    <property type="protein sequence ID" value="RST97425.1"/>
    <property type="molecule type" value="Genomic_DNA"/>
</dbReference>
<dbReference type="InterPro" id="IPR006145">
    <property type="entry name" value="PsdUridine_synth_RsuA/RluA"/>
</dbReference>
<comment type="similarity">
    <text evidence="1 4">Belongs to the pseudouridine synthase RsuA family.</text>
</comment>
<proteinExistence type="inferred from homology"/>
<evidence type="ECO:0000256" key="4">
    <source>
        <dbReference type="RuleBase" id="RU003887"/>
    </source>
</evidence>
<dbReference type="InterPro" id="IPR018496">
    <property type="entry name" value="PsdUridine_synth_RsuA/RluB_CS"/>
</dbReference>
<dbReference type="GO" id="GO:0120159">
    <property type="term" value="F:rRNA pseudouridine synthase activity"/>
    <property type="evidence" value="ECO:0007669"/>
    <property type="project" value="UniProtKB-ARBA"/>
</dbReference>
<dbReference type="GO" id="GO:0000455">
    <property type="term" value="P:enzyme-directed rRNA pseudouridine synthesis"/>
    <property type="evidence" value="ECO:0007669"/>
    <property type="project" value="UniProtKB-ARBA"/>
</dbReference>
<dbReference type="InterPro" id="IPR042092">
    <property type="entry name" value="PsdUridine_s_RsuA/RluB/E/F_cat"/>
</dbReference>
<dbReference type="SUPFAM" id="SSF55120">
    <property type="entry name" value="Pseudouridine synthase"/>
    <property type="match status" value="1"/>
</dbReference>
<keyword evidence="2 4" id="KW-0413">Isomerase</keyword>
<dbReference type="GeneID" id="98567088"/>
<dbReference type="Proteomes" id="UP000287239">
    <property type="component" value="Unassembled WGS sequence"/>
</dbReference>
<dbReference type="PANTHER" id="PTHR47683:SF2">
    <property type="entry name" value="RNA-BINDING S4 DOMAIN-CONTAINING PROTEIN"/>
    <property type="match status" value="1"/>
</dbReference>
<dbReference type="InterPro" id="IPR050343">
    <property type="entry name" value="RsuA_PseudoU_synthase"/>
</dbReference>
<dbReference type="GO" id="GO:0003723">
    <property type="term" value="F:RNA binding"/>
    <property type="evidence" value="ECO:0007669"/>
    <property type="project" value="UniProtKB-KW"/>
</dbReference>
<sequence length="261" mass="29561">MKHARQQSIKKNYEGSPIEHEIKESLRLNKYISDTGFSSRREADRLIEAGRVTVDGELAPIGLRVLPGQVVAVDGQVLTLKTEMVYIALNKPAGITCTTDKNIPGNLTDFMNYPGKIFPIGRLDKDSTGLLLMTNDGDIVNKILREENGHDKEYQVMVDHKCTPDFIHKMKNGVEIYNLVADQRQVTLPCKVEPIGATSFNLTLKQGLNRQIRRMCQELNYKVVSLKRKRIMNVHLGNLGEGQWRYLTEAELKDINEAIKQ</sequence>
<comment type="caution">
    <text evidence="6">The sequence shown here is derived from an EMBL/GenBank/DDBJ whole genome shotgun (WGS) entry which is preliminary data.</text>
</comment>
<dbReference type="PROSITE" id="PS01149">
    <property type="entry name" value="PSI_RSU"/>
    <property type="match status" value="1"/>
</dbReference>
<keyword evidence="7" id="KW-1185">Reference proteome</keyword>
<organism evidence="6 7">
    <name type="scientific">Vagococcus salmoninarum</name>
    <dbReference type="NCBI Taxonomy" id="2739"/>
    <lineage>
        <taxon>Bacteria</taxon>
        <taxon>Bacillati</taxon>
        <taxon>Bacillota</taxon>
        <taxon>Bacilli</taxon>
        <taxon>Lactobacillales</taxon>
        <taxon>Enterococcaceae</taxon>
        <taxon>Vagococcus</taxon>
    </lineage>
</organism>
<dbReference type="EC" id="5.4.99.-" evidence="4"/>
<dbReference type="Gene3D" id="3.30.70.580">
    <property type="entry name" value="Pseudouridine synthase I, catalytic domain, N-terminal subdomain"/>
    <property type="match status" value="1"/>
</dbReference>
<accession>A0A429ZUR4</accession>
<dbReference type="InterPro" id="IPR002942">
    <property type="entry name" value="S4_RNA-bd"/>
</dbReference>
<dbReference type="SMART" id="SM00363">
    <property type="entry name" value="S4"/>
    <property type="match status" value="1"/>
</dbReference>
<dbReference type="CDD" id="cd00165">
    <property type="entry name" value="S4"/>
    <property type="match status" value="1"/>
</dbReference>
<evidence type="ECO:0000259" key="5">
    <source>
        <dbReference type="SMART" id="SM00363"/>
    </source>
</evidence>
<dbReference type="FunFam" id="3.10.290.10:FF:000003">
    <property type="entry name" value="Pseudouridine synthase"/>
    <property type="match status" value="1"/>
</dbReference>
<dbReference type="InterPro" id="IPR036986">
    <property type="entry name" value="S4_RNA-bd_sf"/>
</dbReference>
<name>A0A429ZUR4_9ENTE</name>
<gene>
    <name evidence="6" type="ORF">CBF35_01800</name>
</gene>
<dbReference type="RefSeq" id="WP_126778171.1">
    <property type="nucleotide sequence ID" value="NZ_JBQDMR010000055.1"/>
</dbReference>
<dbReference type="PANTHER" id="PTHR47683">
    <property type="entry name" value="PSEUDOURIDINE SYNTHASE FAMILY PROTEIN-RELATED"/>
    <property type="match status" value="1"/>
</dbReference>
<dbReference type="NCBIfam" id="TIGR00093">
    <property type="entry name" value="pseudouridine synthase"/>
    <property type="match status" value="1"/>
</dbReference>
<dbReference type="Pfam" id="PF00849">
    <property type="entry name" value="PseudoU_synth_2"/>
    <property type="match status" value="1"/>
</dbReference>
<feature type="domain" description="RNA-binding S4" evidence="5">
    <location>
        <begin position="26"/>
        <end position="83"/>
    </location>
</feature>
<evidence type="ECO:0000256" key="1">
    <source>
        <dbReference type="ARBA" id="ARBA00008348"/>
    </source>
</evidence>
<dbReference type="Gene3D" id="3.30.70.1560">
    <property type="entry name" value="Alpha-L RNA-binding motif"/>
    <property type="match status" value="1"/>
</dbReference>
<protein>
    <recommendedName>
        <fullName evidence="4">Pseudouridine synthase</fullName>
        <ecNumber evidence="4">5.4.99.-</ecNumber>
    </recommendedName>
</protein>
<dbReference type="Pfam" id="PF01479">
    <property type="entry name" value="S4"/>
    <property type="match status" value="1"/>
</dbReference>
<dbReference type="InterPro" id="IPR020094">
    <property type="entry name" value="TruA/RsuA/RluB/E/F_N"/>
</dbReference>
<dbReference type="Gene3D" id="3.10.290.10">
    <property type="entry name" value="RNA-binding S4 domain"/>
    <property type="match status" value="1"/>
</dbReference>
<dbReference type="InterPro" id="IPR020103">
    <property type="entry name" value="PsdUridine_synth_cat_dom_sf"/>
</dbReference>
<evidence type="ECO:0000313" key="7">
    <source>
        <dbReference type="Proteomes" id="UP000287239"/>
    </source>
</evidence>
<dbReference type="InterPro" id="IPR000748">
    <property type="entry name" value="PsdUridine_synth_RsuA/RluB/E/F"/>
</dbReference>
<evidence type="ECO:0000256" key="2">
    <source>
        <dbReference type="ARBA" id="ARBA00023235"/>
    </source>
</evidence>
<dbReference type="SUPFAM" id="SSF55174">
    <property type="entry name" value="Alpha-L RNA-binding motif"/>
    <property type="match status" value="1"/>
</dbReference>
<keyword evidence="3" id="KW-0694">RNA-binding</keyword>
<dbReference type="PROSITE" id="PS50889">
    <property type="entry name" value="S4"/>
    <property type="match status" value="1"/>
</dbReference>